<feature type="active site" description="Proton acceptor" evidence="10">
    <location>
        <position position="61"/>
    </location>
</feature>
<evidence type="ECO:0000256" key="11">
    <source>
        <dbReference type="PIRSR" id="PIRSR639901-2"/>
    </source>
</evidence>
<keyword evidence="16" id="KW-1185">Reference proteome</keyword>
<dbReference type="GO" id="GO:0030313">
    <property type="term" value="C:cell envelope"/>
    <property type="evidence" value="ECO:0007669"/>
    <property type="project" value="UniProtKB-SubCell"/>
</dbReference>
<comment type="catalytic activity">
    <reaction evidence="9 12">
        <text>lipid IVA (E. coli) + CMP-3-deoxy-beta-D-manno-octulosonate = alpha-Kdo-(2-&gt;6)-lipid IVA (E. coli) + CMP + H(+)</text>
        <dbReference type="Rhea" id="RHEA:28066"/>
        <dbReference type="ChEBI" id="CHEBI:15378"/>
        <dbReference type="ChEBI" id="CHEBI:58603"/>
        <dbReference type="ChEBI" id="CHEBI:60364"/>
        <dbReference type="ChEBI" id="CHEBI:60377"/>
        <dbReference type="ChEBI" id="CHEBI:85987"/>
        <dbReference type="EC" id="2.4.99.12"/>
    </reaction>
</comment>
<reference evidence="15 16" key="1">
    <citation type="submission" date="2021-05" db="EMBL/GenBank/DDBJ databases">
        <title>The draft genome of Geobacter pelophilus DSM 12255.</title>
        <authorList>
            <person name="Xu Z."/>
            <person name="Masuda Y."/>
            <person name="Itoh H."/>
            <person name="Senoo K."/>
        </authorList>
    </citation>
    <scope>NUCLEOTIDE SEQUENCE [LARGE SCALE GENOMIC DNA]</scope>
    <source>
        <strain evidence="15 16">DSM 12255</strain>
    </source>
</reference>
<dbReference type="Proteomes" id="UP000811899">
    <property type="component" value="Unassembled WGS sequence"/>
</dbReference>
<dbReference type="RefSeq" id="WP_214172330.1">
    <property type="nucleotide sequence ID" value="NZ_JAHCVJ010000006.1"/>
</dbReference>
<dbReference type="PANTHER" id="PTHR42755:SF1">
    <property type="entry name" value="3-DEOXY-D-MANNO-OCTULOSONIC ACID TRANSFERASE, MITOCHONDRIAL-RELATED"/>
    <property type="match status" value="1"/>
</dbReference>
<evidence type="ECO:0000256" key="10">
    <source>
        <dbReference type="PIRSR" id="PIRSR639901-1"/>
    </source>
</evidence>
<protein>
    <recommendedName>
        <fullName evidence="5 12">3-deoxy-D-manno-octulosonic acid transferase</fullName>
        <shortName evidence="12">Kdo transferase</shortName>
        <ecNumber evidence="4 12">2.4.99.12</ecNumber>
    </recommendedName>
    <alternativeName>
        <fullName evidence="8 12">Lipid IV(A) 3-deoxy-D-manno-octulosonic acid transferase</fullName>
    </alternativeName>
</protein>
<dbReference type="GO" id="GO:0043842">
    <property type="term" value="F:Kdo transferase activity"/>
    <property type="evidence" value="ECO:0007669"/>
    <property type="project" value="UniProtKB-EC"/>
</dbReference>
<evidence type="ECO:0000256" key="12">
    <source>
        <dbReference type="RuleBase" id="RU365103"/>
    </source>
</evidence>
<dbReference type="Pfam" id="PF00534">
    <property type="entry name" value="Glycos_transf_1"/>
    <property type="match status" value="1"/>
</dbReference>
<feature type="domain" description="Glycosyl transferase family 1" evidence="13">
    <location>
        <begin position="315"/>
        <end position="404"/>
    </location>
</feature>
<evidence type="ECO:0000256" key="3">
    <source>
        <dbReference type="ARBA" id="ARBA00006380"/>
    </source>
</evidence>
<dbReference type="InterPro" id="IPR039901">
    <property type="entry name" value="Kdotransferase"/>
</dbReference>
<feature type="site" description="Transition state stabilizer" evidence="11">
    <location>
        <position position="208"/>
    </location>
</feature>
<organism evidence="15 16">
    <name type="scientific">Geoanaerobacter pelophilus</name>
    <dbReference type="NCBI Taxonomy" id="60036"/>
    <lineage>
        <taxon>Bacteria</taxon>
        <taxon>Pseudomonadati</taxon>
        <taxon>Thermodesulfobacteriota</taxon>
        <taxon>Desulfuromonadia</taxon>
        <taxon>Geobacterales</taxon>
        <taxon>Geobacteraceae</taxon>
        <taxon>Geoanaerobacter</taxon>
    </lineage>
</organism>
<keyword evidence="6" id="KW-0997">Cell inner membrane</keyword>
<dbReference type="GO" id="GO:0005886">
    <property type="term" value="C:plasma membrane"/>
    <property type="evidence" value="ECO:0007669"/>
    <property type="project" value="UniProtKB-SubCell"/>
</dbReference>
<evidence type="ECO:0000256" key="4">
    <source>
        <dbReference type="ARBA" id="ARBA00012621"/>
    </source>
</evidence>
<dbReference type="EMBL" id="JAHCVJ010000006">
    <property type="protein sequence ID" value="MBT0665554.1"/>
    <property type="molecule type" value="Genomic_DNA"/>
</dbReference>
<dbReference type="Gene3D" id="3.40.50.11720">
    <property type="entry name" value="3-Deoxy-D-manno-octulosonic-acid transferase, N-terminal domain"/>
    <property type="match status" value="1"/>
</dbReference>
<comment type="subcellular location">
    <subcellularLocation>
        <location evidence="1">Cell envelope</location>
    </subcellularLocation>
    <subcellularLocation>
        <location evidence="12">Cell membrane</location>
    </subcellularLocation>
</comment>
<comment type="similarity">
    <text evidence="3">Belongs to the glycosyltransferase group 1 family. Glycosyltransferase 30 subfamily.</text>
</comment>
<dbReference type="Gene3D" id="3.40.50.2000">
    <property type="entry name" value="Glycogen Phosphorylase B"/>
    <property type="match status" value="1"/>
</dbReference>
<dbReference type="InterPro" id="IPR007507">
    <property type="entry name" value="Glycos_transf_N"/>
</dbReference>
<evidence type="ECO:0000259" key="13">
    <source>
        <dbReference type="Pfam" id="PF00534"/>
    </source>
</evidence>
<dbReference type="FunFam" id="3.40.50.2000:FF:000032">
    <property type="entry name" value="3-deoxy-D-manno-octulosonic acid transferase"/>
    <property type="match status" value="1"/>
</dbReference>
<dbReference type="AlphaFoldDB" id="A0AAW4L339"/>
<dbReference type="EC" id="2.4.99.12" evidence="4 12"/>
<accession>A0AAW4L339</accession>
<keyword evidence="12" id="KW-0448">Lipopolysaccharide biosynthesis</keyword>
<comment type="function">
    <text evidence="12">Involved in lipopolysaccharide (LPS) biosynthesis. Catalyzes the transfer of 3-deoxy-D-manno-octulosonate (Kdo) residue(s) from CMP-Kdo to lipid IV(A), the tetraacyldisaccharide-1,4'-bisphosphate precursor of lipid A.</text>
</comment>
<dbReference type="GO" id="GO:0009245">
    <property type="term" value="P:lipid A biosynthetic process"/>
    <property type="evidence" value="ECO:0007669"/>
    <property type="project" value="TreeGrafter"/>
</dbReference>
<keyword evidence="12" id="KW-1003">Cell membrane</keyword>
<evidence type="ECO:0000256" key="9">
    <source>
        <dbReference type="ARBA" id="ARBA00049183"/>
    </source>
</evidence>
<keyword evidence="6" id="KW-0472">Membrane</keyword>
<evidence type="ECO:0000313" key="15">
    <source>
        <dbReference type="EMBL" id="MBT0665554.1"/>
    </source>
</evidence>
<evidence type="ECO:0000313" key="16">
    <source>
        <dbReference type="Proteomes" id="UP000811899"/>
    </source>
</evidence>
<dbReference type="SUPFAM" id="SSF53756">
    <property type="entry name" value="UDP-Glycosyltransferase/glycogen phosphorylase"/>
    <property type="match status" value="1"/>
</dbReference>
<evidence type="ECO:0000256" key="2">
    <source>
        <dbReference type="ARBA" id="ARBA00004713"/>
    </source>
</evidence>
<comment type="pathway">
    <text evidence="2 12">Bacterial outer membrane biogenesis; LPS core biosynthesis.</text>
</comment>
<evidence type="ECO:0000256" key="8">
    <source>
        <dbReference type="ARBA" id="ARBA00031445"/>
    </source>
</evidence>
<dbReference type="Pfam" id="PF04413">
    <property type="entry name" value="Glycos_transf_N"/>
    <property type="match status" value="1"/>
</dbReference>
<name>A0AAW4L339_9BACT</name>
<evidence type="ECO:0000259" key="14">
    <source>
        <dbReference type="Pfam" id="PF04413"/>
    </source>
</evidence>
<evidence type="ECO:0000256" key="6">
    <source>
        <dbReference type="ARBA" id="ARBA00022519"/>
    </source>
</evidence>
<keyword evidence="7 12" id="KW-0808">Transferase</keyword>
<dbReference type="InterPro" id="IPR038107">
    <property type="entry name" value="Glycos_transf_N_sf"/>
</dbReference>
<feature type="domain" description="3-deoxy-D-manno-octulosonic-acid transferase N-terminal" evidence="14">
    <location>
        <begin position="33"/>
        <end position="211"/>
    </location>
</feature>
<gene>
    <name evidence="15" type="ORF">KI809_14695</name>
</gene>
<dbReference type="InterPro" id="IPR001296">
    <property type="entry name" value="Glyco_trans_1"/>
</dbReference>
<evidence type="ECO:0000256" key="5">
    <source>
        <dbReference type="ARBA" id="ARBA00019077"/>
    </source>
</evidence>
<proteinExistence type="inferred from homology"/>
<dbReference type="PANTHER" id="PTHR42755">
    <property type="entry name" value="3-DEOXY-MANNO-OCTULOSONATE CYTIDYLYLTRANSFERASE"/>
    <property type="match status" value="1"/>
</dbReference>
<dbReference type="GO" id="GO:0009244">
    <property type="term" value="P:lipopolysaccharide core region biosynthetic process"/>
    <property type="evidence" value="ECO:0007669"/>
    <property type="project" value="UniProtKB-UniRule"/>
</dbReference>
<evidence type="ECO:0000256" key="7">
    <source>
        <dbReference type="ARBA" id="ARBA00022679"/>
    </source>
</evidence>
<evidence type="ECO:0000256" key="1">
    <source>
        <dbReference type="ARBA" id="ARBA00004196"/>
    </source>
</evidence>
<feature type="site" description="Transition state stabilizer" evidence="11">
    <location>
        <position position="130"/>
    </location>
</feature>
<sequence>MYLLYNILLLLLLPVIIAWHLYRSVSRGRPAALRERFGFVPAILPPAASRPIWVHAVSVGESVACRPLLKGIKARFTATPLLISNMTETGRQVASGFPEVDLALYFPFDYPFAVRRLLRAVKPSVIVIVETELWPNFLREARLAGIPVVIANGRISDRSFRGYLRAKAFFRPVLANVSRFCMQGEEDARRIIAIGAPADLVLVSRNLKFDITASPVTVGRKEELRDKFSVPGTATVFTAGSTHDGEEGQLIAAYLDLLAAEPKLFMVLVPRHPERAAAVAELLKRHGLSYRLRSELVADSQPLQPGELLLVDTVGELMQFYELSDIVFVGGSLVSKGGHNLLEPASLGVPVLFGPHMANFREIASLVKQYDAGHEVEDAHQLVTAIRQLLNDPVRRNTMGENGIRLLSDNGGATARHMAVIESMIKGEA</sequence>
<comment type="caution">
    <text evidence="15">The sequence shown here is derived from an EMBL/GenBank/DDBJ whole genome shotgun (WGS) entry which is preliminary data.</text>
</comment>